<accession>A0A0F8YT58</accession>
<reference evidence="1" key="1">
    <citation type="journal article" date="2015" name="Nature">
        <title>Complex archaea that bridge the gap between prokaryotes and eukaryotes.</title>
        <authorList>
            <person name="Spang A."/>
            <person name="Saw J.H."/>
            <person name="Jorgensen S.L."/>
            <person name="Zaremba-Niedzwiedzka K."/>
            <person name="Martijn J."/>
            <person name="Lind A.E."/>
            <person name="van Eijk R."/>
            <person name="Schleper C."/>
            <person name="Guy L."/>
            <person name="Ettema T.J."/>
        </authorList>
    </citation>
    <scope>NUCLEOTIDE SEQUENCE</scope>
</reference>
<comment type="caution">
    <text evidence="1">The sequence shown here is derived from an EMBL/GenBank/DDBJ whole genome shotgun (WGS) entry which is preliminary data.</text>
</comment>
<gene>
    <name evidence="1" type="ORF">LCGC14_2858570</name>
</gene>
<evidence type="ECO:0000313" key="1">
    <source>
        <dbReference type="EMBL" id="KKK76945.1"/>
    </source>
</evidence>
<name>A0A0F8YT58_9ZZZZ</name>
<dbReference type="EMBL" id="LAZR01055186">
    <property type="protein sequence ID" value="KKK76945.1"/>
    <property type="molecule type" value="Genomic_DNA"/>
</dbReference>
<proteinExistence type="predicted"/>
<sequence>MGLINVEGYYKGAIVDGGLGQSP</sequence>
<feature type="non-terminal residue" evidence="1">
    <location>
        <position position="23"/>
    </location>
</feature>
<protein>
    <submittedName>
        <fullName evidence="1">Uncharacterized protein</fullName>
    </submittedName>
</protein>
<organism evidence="1">
    <name type="scientific">marine sediment metagenome</name>
    <dbReference type="NCBI Taxonomy" id="412755"/>
    <lineage>
        <taxon>unclassified sequences</taxon>
        <taxon>metagenomes</taxon>
        <taxon>ecological metagenomes</taxon>
    </lineage>
</organism>
<dbReference type="AlphaFoldDB" id="A0A0F8YT58"/>